<organism evidence="3 4">
    <name type="scientific">Nonomuraea wenchangensis</name>
    <dbReference type="NCBI Taxonomy" id="568860"/>
    <lineage>
        <taxon>Bacteria</taxon>
        <taxon>Bacillati</taxon>
        <taxon>Actinomycetota</taxon>
        <taxon>Actinomycetes</taxon>
        <taxon>Streptosporangiales</taxon>
        <taxon>Streptosporangiaceae</taxon>
        <taxon>Nonomuraea</taxon>
    </lineage>
</organism>
<name>A0A1I0FBT5_9ACTN</name>
<dbReference type="PROSITE" id="PS51257">
    <property type="entry name" value="PROKAR_LIPOPROTEIN"/>
    <property type="match status" value="1"/>
</dbReference>
<dbReference type="STRING" id="568860.SAMN05421811_103398"/>
<keyword evidence="2" id="KW-0732">Signal</keyword>
<sequence>MKVITTMRKTIVLAMAAVALAGCGVLPGVPQGSGSGGEERQSRPVSESTTASAPDPTQEPAQESAPPQQSAVIATKETKVGTGDMHGEARVDLTGLKRQGRTATLTWVITALDGKVNVHNGLSTGTLDYTVSGVALIDPVNAKRYRVARNGTGADAACVCSRTQGQFLEKDEASTLYAVFAAPPADVSTINVEMPGIGVFTDVPIS</sequence>
<dbReference type="EMBL" id="FOHX01000003">
    <property type="protein sequence ID" value="SET55409.1"/>
    <property type="molecule type" value="Genomic_DNA"/>
</dbReference>
<feature type="chain" id="PRO_5039374825" evidence="2">
    <location>
        <begin position="22"/>
        <end position="206"/>
    </location>
</feature>
<feature type="signal peptide" evidence="2">
    <location>
        <begin position="1"/>
        <end position="21"/>
    </location>
</feature>
<dbReference type="Proteomes" id="UP000199361">
    <property type="component" value="Unassembled WGS sequence"/>
</dbReference>
<protein>
    <submittedName>
        <fullName evidence="3">Uncharacterized protein</fullName>
    </submittedName>
</protein>
<evidence type="ECO:0000313" key="4">
    <source>
        <dbReference type="Proteomes" id="UP000199361"/>
    </source>
</evidence>
<reference evidence="3 4" key="1">
    <citation type="submission" date="2016-10" db="EMBL/GenBank/DDBJ databases">
        <authorList>
            <person name="de Groot N.N."/>
        </authorList>
    </citation>
    <scope>NUCLEOTIDE SEQUENCE [LARGE SCALE GENOMIC DNA]</scope>
    <source>
        <strain evidence="3 4">CGMCC 4.5598</strain>
    </source>
</reference>
<evidence type="ECO:0000313" key="3">
    <source>
        <dbReference type="EMBL" id="SET55409.1"/>
    </source>
</evidence>
<dbReference type="AlphaFoldDB" id="A0A1I0FBT5"/>
<evidence type="ECO:0000256" key="1">
    <source>
        <dbReference type="SAM" id="MobiDB-lite"/>
    </source>
</evidence>
<keyword evidence="4" id="KW-1185">Reference proteome</keyword>
<evidence type="ECO:0000256" key="2">
    <source>
        <dbReference type="SAM" id="SignalP"/>
    </source>
</evidence>
<accession>A0A1I0FBT5</accession>
<gene>
    <name evidence="3" type="ORF">SAMN05421811_103398</name>
</gene>
<feature type="region of interest" description="Disordered" evidence="1">
    <location>
        <begin position="31"/>
        <end position="71"/>
    </location>
</feature>
<proteinExistence type="predicted"/>
<feature type="compositionally biased region" description="Low complexity" evidence="1">
    <location>
        <begin position="58"/>
        <end position="71"/>
    </location>
</feature>